<evidence type="ECO:0000313" key="1">
    <source>
        <dbReference type="EMBL" id="KAK3708889.1"/>
    </source>
</evidence>
<proteinExistence type="predicted"/>
<evidence type="ECO:0000313" key="2">
    <source>
        <dbReference type="Proteomes" id="UP001281147"/>
    </source>
</evidence>
<name>A0ACC3N2U5_9PEZI</name>
<sequence>MSAQWKSTPTHWCKFCALYVRDTPLERKNHDASGKHQNNIQRSLRELHRGKEREEREKQRAKDEVARVNGLVLGSGGKSGGRTQGVTSTSGGGGGGAGLSKEAQRKAHAEQLLALGVKLPEQLEREVTGMGGWQTISERSIEDAVKREDGEEGIIRGVHKRKAEEDEEDEAERKARRKAWGSSIKTFPGAEDGEEDLEALLSGVRAKEVKKEEAEVKKEAAAEDGEALGAVPDIDAAVVKEEDGDGEFVAPVVFKKRKAKR</sequence>
<dbReference type="Proteomes" id="UP001281147">
    <property type="component" value="Unassembled WGS sequence"/>
</dbReference>
<protein>
    <submittedName>
        <fullName evidence="1">Uncharacterized protein</fullName>
    </submittedName>
</protein>
<comment type="caution">
    <text evidence="1">The sequence shown here is derived from an EMBL/GenBank/DDBJ whole genome shotgun (WGS) entry which is preliminary data.</text>
</comment>
<accession>A0ACC3N2U5</accession>
<reference evidence="1" key="1">
    <citation type="submission" date="2023-07" db="EMBL/GenBank/DDBJ databases">
        <title>Black Yeasts Isolated from many extreme environments.</title>
        <authorList>
            <person name="Coleine C."/>
            <person name="Stajich J.E."/>
            <person name="Selbmann L."/>
        </authorList>
    </citation>
    <scope>NUCLEOTIDE SEQUENCE</scope>
    <source>
        <strain evidence="1">CCFEE 5714</strain>
    </source>
</reference>
<dbReference type="EMBL" id="JAUTXU010000097">
    <property type="protein sequence ID" value="KAK3708889.1"/>
    <property type="molecule type" value="Genomic_DNA"/>
</dbReference>
<keyword evidence="2" id="KW-1185">Reference proteome</keyword>
<organism evidence="1 2">
    <name type="scientific">Vermiconidia calcicola</name>
    <dbReference type="NCBI Taxonomy" id="1690605"/>
    <lineage>
        <taxon>Eukaryota</taxon>
        <taxon>Fungi</taxon>
        <taxon>Dikarya</taxon>
        <taxon>Ascomycota</taxon>
        <taxon>Pezizomycotina</taxon>
        <taxon>Dothideomycetes</taxon>
        <taxon>Dothideomycetidae</taxon>
        <taxon>Mycosphaerellales</taxon>
        <taxon>Extremaceae</taxon>
        <taxon>Vermiconidia</taxon>
    </lineage>
</organism>
<gene>
    <name evidence="1" type="ORF">LTR37_011219</name>
</gene>